<dbReference type="InterPro" id="IPR005488">
    <property type="entry name" value="Etherase_MurQ"/>
</dbReference>
<evidence type="ECO:0000259" key="14">
    <source>
        <dbReference type="PROSITE" id="PS51464"/>
    </source>
</evidence>
<comment type="similarity">
    <text evidence="8 13">Belongs to the GCKR-like family. MurNAc-6-P etherase subfamily.</text>
</comment>
<evidence type="ECO:0000256" key="11">
    <source>
        <dbReference type="ARBA" id="ARBA00077905"/>
    </source>
</evidence>
<dbReference type="InterPro" id="IPR001347">
    <property type="entry name" value="SIS_dom"/>
</dbReference>
<comment type="caution">
    <text evidence="15">The sequence shown here is derived from an EMBL/GenBank/DDBJ whole genome shotgun (WGS) entry which is preliminary data.</text>
</comment>
<dbReference type="PROSITE" id="PS01272">
    <property type="entry name" value="GCKR"/>
    <property type="match status" value="1"/>
</dbReference>
<dbReference type="UniPathway" id="UPA00342"/>
<dbReference type="GO" id="GO:0097173">
    <property type="term" value="P:N-acetylmuramic acid catabolic process"/>
    <property type="evidence" value="ECO:0007669"/>
    <property type="project" value="UniProtKB-UniPathway"/>
</dbReference>
<name>A0A7X5LQT5_9ALTE</name>
<evidence type="ECO:0000256" key="13">
    <source>
        <dbReference type="HAMAP-Rule" id="MF_00068"/>
    </source>
</evidence>
<dbReference type="GO" id="GO:0097175">
    <property type="term" value="P:1,6-anhydro-N-acetyl-beta-muramic acid catabolic process"/>
    <property type="evidence" value="ECO:0007669"/>
    <property type="project" value="UniProtKB-UniRule"/>
</dbReference>
<dbReference type="NCBIfam" id="NF009222">
    <property type="entry name" value="PRK12570.1"/>
    <property type="match status" value="1"/>
</dbReference>
<evidence type="ECO:0000256" key="1">
    <source>
        <dbReference type="ARBA" id="ARBA00011738"/>
    </source>
</evidence>
<accession>A0A7X5LQT5</accession>
<evidence type="ECO:0000256" key="4">
    <source>
        <dbReference type="ARBA" id="ARBA00037880"/>
    </source>
</evidence>
<dbReference type="Proteomes" id="UP000470213">
    <property type="component" value="Unassembled WGS sequence"/>
</dbReference>
<reference evidence="15 16" key="1">
    <citation type="submission" date="2020-01" db="EMBL/GenBank/DDBJ databases">
        <authorList>
            <person name="Chen J."/>
            <person name="Zhu S."/>
            <person name="Yang J."/>
        </authorList>
    </citation>
    <scope>NUCLEOTIDE SEQUENCE [LARGE SCALE GENOMIC DNA]</scope>
    <source>
        <strain evidence="15 16">345S023</strain>
    </source>
</reference>
<dbReference type="NCBIfam" id="NF003915">
    <property type="entry name" value="PRK05441.1"/>
    <property type="match status" value="1"/>
</dbReference>
<evidence type="ECO:0000256" key="12">
    <source>
        <dbReference type="ARBA" id="ARBA00084049"/>
    </source>
</evidence>
<keyword evidence="3 13" id="KW-0119">Carbohydrate metabolism</keyword>
<dbReference type="FunFam" id="1.10.8.1080:FF:000001">
    <property type="entry name" value="N-acetylmuramic acid 6-phosphate etherase"/>
    <property type="match status" value="1"/>
</dbReference>
<sequence length="311" mass="32433">MQSPASDKDINKLAKDLARIVSEGRNPATMDIDTLSTEGMLARINHEDSKVAPAVAKVIPAIAQAVDAATSSIKQGGRLVYLGAGTSGRLGVLDAVECRPTFSVPDTLVVGIIAGGEKAIQHAVEGAEDNAVAGQEDLLAIGITAKDTIVGLSASGRTPYVSGALAYAKSLGCRTAAVACSPNAVIFDHADIAICPIVGPEALTGSTRMKSGTAQKLILNMLSTATMIKLGKTYENLMVDVNASNDKLNARALRIVMQATDCDERLALNTLRAANNNVKVAILMLLTQVDSATALDKLQQHQGYLRNAAEN</sequence>
<comment type="subunit">
    <text evidence="1 13">Homodimer.</text>
</comment>
<dbReference type="Gene3D" id="1.10.8.1080">
    <property type="match status" value="1"/>
</dbReference>
<feature type="active site" evidence="13">
    <location>
        <position position="128"/>
    </location>
</feature>
<dbReference type="GO" id="GO:0009254">
    <property type="term" value="P:peptidoglycan turnover"/>
    <property type="evidence" value="ECO:0007669"/>
    <property type="project" value="UniProtKB-UniRule"/>
</dbReference>
<dbReference type="GO" id="GO:0016835">
    <property type="term" value="F:carbon-oxygen lyase activity"/>
    <property type="evidence" value="ECO:0007669"/>
    <property type="project" value="UniProtKB-UniRule"/>
</dbReference>
<evidence type="ECO:0000256" key="7">
    <source>
        <dbReference type="ARBA" id="ARBA00060595"/>
    </source>
</evidence>
<dbReference type="Gene3D" id="3.40.50.10490">
    <property type="entry name" value="Glucose-6-phosphate isomerase like protein, domain 1"/>
    <property type="match status" value="1"/>
</dbReference>
<comment type="miscellaneous">
    <text evidence="13">A lyase-type mechanism (elimination/hydration) is suggested for the cleavage of the lactyl ether bond of MurNAc 6-phosphate, with the formation of an alpha,beta-unsaturated aldehyde intermediate with (E)-stereochemistry, followed by the syn addition of water to give product.</text>
</comment>
<evidence type="ECO:0000256" key="8">
    <source>
        <dbReference type="ARBA" id="ARBA00061234"/>
    </source>
</evidence>
<protein>
    <recommendedName>
        <fullName evidence="10 13">N-acetylmuramic acid 6-phosphate etherase</fullName>
        <shortName evidence="13">MurNAc-6-P etherase</shortName>
        <ecNumber evidence="9 13">4.2.1.126</ecNumber>
    </recommendedName>
    <alternativeName>
        <fullName evidence="12 13">N-acetylmuramic acid 6-phosphate hydrolase</fullName>
    </alternativeName>
    <alternativeName>
        <fullName evidence="11 13">N-acetylmuramic acid 6-phosphate lyase</fullName>
    </alternativeName>
</protein>
<keyword evidence="2 13" id="KW-0456">Lyase</keyword>
<dbReference type="RefSeq" id="WP_163088311.1">
    <property type="nucleotide sequence ID" value="NZ_JAAAWN010000035.1"/>
</dbReference>
<proteinExistence type="inferred from homology"/>
<comment type="pathway">
    <text evidence="7 13">Amino-sugar metabolism; 1,6-anhydro-N-acetylmuramate degradation.</text>
</comment>
<dbReference type="PANTHER" id="PTHR10088">
    <property type="entry name" value="GLUCOKINASE REGULATORY PROTEIN"/>
    <property type="match status" value="1"/>
</dbReference>
<gene>
    <name evidence="13 15" type="primary">murQ</name>
    <name evidence="15" type="ORF">GTH32_17800</name>
</gene>
<evidence type="ECO:0000256" key="2">
    <source>
        <dbReference type="ARBA" id="ARBA00023239"/>
    </source>
</evidence>
<evidence type="ECO:0000256" key="5">
    <source>
        <dbReference type="ARBA" id="ARBA00051747"/>
    </source>
</evidence>
<evidence type="ECO:0000256" key="9">
    <source>
        <dbReference type="ARBA" id="ARBA00067056"/>
    </source>
</evidence>
<dbReference type="GO" id="GO:0097367">
    <property type="term" value="F:carbohydrate derivative binding"/>
    <property type="evidence" value="ECO:0007669"/>
    <property type="project" value="InterPro"/>
</dbReference>
<dbReference type="GO" id="GO:0016803">
    <property type="term" value="F:ether hydrolase activity"/>
    <property type="evidence" value="ECO:0007669"/>
    <property type="project" value="TreeGrafter"/>
</dbReference>
<dbReference type="CDD" id="cd05007">
    <property type="entry name" value="SIS_Etherase"/>
    <property type="match status" value="1"/>
</dbReference>
<organism evidence="15 16">
    <name type="scientific">Alteromonas profundi</name>
    <dbReference type="NCBI Taxonomy" id="2696062"/>
    <lineage>
        <taxon>Bacteria</taxon>
        <taxon>Pseudomonadati</taxon>
        <taxon>Pseudomonadota</taxon>
        <taxon>Gammaproteobacteria</taxon>
        <taxon>Alteromonadales</taxon>
        <taxon>Alteromonadaceae</taxon>
        <taxon>Alteromonas/Salinimonas group</taxon>
        <taxon>Alteromonas</taxon>
    </lineage>
</organism>
<dbReference type="UniPathway" id="UPA00544"/>
<comment type="pathway">
    <text evidence="4 13">Cell wall biogenesis; peptidoglycan recycling.</text>
</comment>
<keyword evidence="16" id="KW-1185">Reference proteome</keyword>
<dbReference type="EC" id="4.2.1.126" evidence="9 13"/>
<dbReference type="InterPro" id="IPR040190">
    <property type="entry name" value="MURQ/GCKR"/>
</dbReference>
<feature type="domain" description="SIS" evidence="14">
    <location>
        <begin position="69"/>
        <end position="232"/>
    </location>
</feature>
<dbReference type="InterPro" id="IPR005486">
    <property type="entry name" value="Glucokinase_regulatory_CS"/>
</dbReference>
<feature type="active site" description="Proton donor" evidence="13">
    <location>
        <position position="97"/>
    </location>
</feature>
<comment type="catalytic activity">
    <reaction evidence="5 13">
        <text>N-acetyl-D-muramate 6-phosphate + H2O = N-acetyl-D-glucosamine 6-phosphate + (R)-lactate</text>
        <dbReference type="Rhea" id="RHEA:26410"/>
        <dbReference type="ChEBI" id="CHEBI:15377"/>
        <dbReference type="ChEBI" id="CHEBI:16004"/>
        <dbReference type="ChEBI" id="CHEBI:57513"/>
        <dbReference type="ChEBI" id="CHEBI:58722"/>
        <dbReference type="EC" id="4.2.1.126"/>
    </reaction>
</comment>
<dbReference type="Pfam" id="PF22645">
    <property type="entry name" value="GKRP_SIS_N"/>
    <property type="match status" value="1"/>
</dbReference>
<comment type="function">
    <text evidence="13">Specifically catalyzes the cleavage of the D-lactyl ether substituent of MurNAc 6-phosphate, producing GlcNAc 6-phosphate and D-lactate. Together with AnmK, is also required for the utilization of anhydro-N-acetylmuramic acid (anhMurNAc) either imported from the medium or derived from its own cell wall murein, and thus plays a role in cell wall recycling.</text>
</comment>
<dbReference type="UniPathway" id="UPA00343"/>
<evidence type="ECO:0000313" key="16">
    <source>
        <dbReference type="Proteomes" id="UP000470213"/>
    </source>
</evidence>
<dbReference type="InterPro" id="IPR046348">
    <property type="entry name" value="SIS_dom_sf"/>
</dbReference>
<dbReference type="NCBIfam" id="TIGR00274">
    <property type="entry name" value="N-acetylmuramic acid 6-phosphate etherase"/>
    <property type="match status" value="1"/>
</dbReference>
<dbReference type="FunFam" id="3.40.50.10490:FF:000014">
    <property type="entry name" value="N-acetylmuramic acid 6-phosphate etherase"/>
    <property type="match status" value="1"/>
</dbReference>
<dbReference type="PROSITE" id="PS51464">
    <property type="entry name" value="SIS"/>
    <property type="match status" value="1"/>
</dbReference>
<dbReference type="EMBL" id="JAAAWN010000035">
    <property type="protein sequence ID" value="NDV93025.1"/>
    <property type="molecule type" value="Genomic_DNA"/>
</dbReference>
<comment type="pathway">
    <text evidence="6 13">Amino-sugar metabolism; N-acetylmuramate degradation.</text>
</comment>
<dbReference type="SUPFAM" id="SSF53697">
    <property type="entry name" value="SIS domain"/>
    <property type="match status" value="1"/>
</dbReference>
<evidence type="ECO:0000256" key="10">
    <source>
        <dbReference type="ARBA" id="ARBA00070061"/>
    </source>
</evidence>
<dbReference type="AlphaFoldDB" id="A0A7X5LQT5"/>
<evidence type="ECO:0000313" key="15">
    <source>
        <dbReference type="EMBL" id="NDV93025.1"/>
    </source>
</evidence>
<dbReference type="GO" id="GO:0046348">
    <property type="term" value="P:amino sugar catabolic process"/>
    <property type="evidence" value="ECO:0007669"/>
    <property type="project" value="InterPro"/>
</dbReference>
<evidence type="ECO:0000256" key="3">
    <source>
        <dbReference type="ARBA" id="ARBA00023277"/>
    </source>
</evidence>
<dbReference type="PANTHER" id="PTHR10088:SF5">
    <property type="entry name" value="N-ACETYLMURAMIC ACID 6-PHOSPHATE ETHERASE"/>
    <property type="match status" value="1"/>
</dbReference>
<dbReference type="HAMAP" id="MF_00068">
    <property type="entry name" value="MurQ"/>
    <property type="match status" value="1"/>
</dbReference>
<evidence type="ECO:0000256" key="6">
    <source>
        <dbReference type="ARBA" id="ARBA00060532"/>
    </source>
</evidence>